<accession>A0A0L0F770</accession>
<reference evidence="1 2" key="1">
    <citation type="submission" date="2011-02" db="EMBL/GenBank/DDBJ databases">
        <title>The Genome Sequence of Sphaeroforma arctica JP610.</title>
        <authorList>
            <consortium name="The Broad Institute Genome Sequencing Platform"/>
            <person name="Russ C."/>
            <person name="Cuomo C."/>
            <person name="Young S.K."/>
            <person name="Zeng Q."/>
            <person name="Gargeya S."/>
            <person name="Alvarado L."/>
            <person name="Berlin A."/>
            <person name="Chapman S.B."/>
            <person name="Chen Z."/>
            <person name="Freedman E."/>
            <person name="Gellesch M."/>
            <person name="Goldberg J."/>
            <person name="Griggs A."/>
            <person name="Gujja S."/>
            <person name="Heilman E."/>
            <person name="Heiman D."/>
            <person name="Howarth C."/>
            <person name="Mehta T."/>
            <person name="Neiman D."/>
            <person name="Pearson M."/>
            <person name="Roberts A."/>
            <person name="Saif S."/>
            <person name="Shea T."/>
            <person name="Shenoy N."/>
            <person name="Sisk P."/>
            <person name="Stolte C."/>
            <person name="Sykes S."/>
            <person name="White J."/>
            <person name="Yandava C."/>
            <person name="Burger G."/>
            <person name="Gray M.W."/>
            <person name="Holland P.W.H."/>
            <person name="King N."/>
            <person name="Lang F.B.F."/>
            <person name="Roger A.J."/>
            <person name="Ruiz-Trillo I."/>
            <person name="Haas B."/>
            <person name="Nusbaum C."/>
            <person name="Birren B."/>
        </authorList>
    </citation>
    <scope>NUCLEOTIDE SEQUENCE [LARGE SCALE GENOMIC DNA]</scope>
    <source>
        <strain evidence="1 2">JP610</strain>
    </source>
</reference>
<dbReference type="AlphaFoldDB" id="A0A0L0F770"/>
<dbReference type="GeneID" id="25915956"/>
<organism evidence="1 2">
    <name type="scientific">Sphaeroforma arctica JP610</name>
    <dbReference type="NCBI Taxonomy" id="667725"/>
    <lineage>
        <taxon>Eukaryota</taxon>
        <taxon>Ichthyosporea</taxon>
        <taxon>Ichthyophonida</taxon>
        <taxon>Sphaeroforma</taxon>
    </lineage>
</organism>
<dbReference type="RefSeq" id="XP_014145900.1">
    <property type="nucleotide sequence ID" value="XM_014290425.1"/>
</dbReference>
<name>A0A0L0F770_9EUKA</name>
<proteinExistence type="predicted"/>
<sequence length="84" mass="8605">MGVESSSHDNPFCGGMTIGSQANMAFIGSHQSASGMYGHTRVISSCFAIIALARTLGINTQGGFAQIFGPTQDAAKAPPSVDVE</sequence>
<dbReference type="EMBL" id="KQ247736">
    <property type="protein sequence ID" value="KNC71998.1"/>
    <property type="molecule type" value="Genomic_DNA"/>
</dbReference>
<keyword evidence="2" id="KW-1185">Reference proteome</keyword>
<evidence type="ECO:0000313" key="2">
    <source>
        <dbReference type="Proteomes" id="UP000054560"/>
    </source>
</evidence>
<evidence type="ECO:0000313" key="1">
    <source>
        <dbReference type="EMBL" id="KNC71998.1"/>
    </source>
</evidence>
<feature type="non-terminal residue" evidence="1">
    <location>
        <position position="84"/>
    </location>
</feature>
<protein>
    <submittedName>
        <fullName evidence="1">Uncharacterized protein</fullName>
    </submittedName>
</protein>
<gene>
    <name evidence="1" type="ORF">SARC_15452</name>
</gene>
<dbReference type="Proteomes" id="UP000054560">
    <property type="component" value="Unassembled WGS sequence"/>
</dbReference>